<accession>G0NGB0</accession>
<keyword evidence="2" id="KW-1185">Reference proteome</keyword>
<gene>
    <name evidence="1" type="ORF">CAEBREN_05177</name>
</gene>
<dbReference type="HOGENOM" id="CLU_2760081_0_0_1"/>
<reference evidence="2" key="1">
    <citation type="submission" date="2011-07" db="EMBL/GenBank/DDBJ databases">
        <authorList>
            <consortium name="Caenorhabditis brenneri Sequencing and Analysis Consortium"/>
            <person name="Wilson R.K."/>
        </authorList>
    </citation>
    <scope>NUCLEOTIDE SEQUENCE [LARGE SCALE GENOMIC DNA]</scope>
    <source>
        <strain evidence="2">PB2801</strain>
    </source>
</reference>
<organism evidence="2">
    <name type="scientific">Caenorhabditis brenneri</name>
    <name type="common">Nematode worm</name>
    <dbReference type="NCBI Taxonomy" id="135651"/>
    <lineage>
        <taxon>Eukaryota</taxon>
        <taxon>Metazoa</taxon>
        <taxon>Ecdysozoa</taxon>
        <taxon>Nematoda</taxon>
        <taxon>Chromadorea</taxon>
        <taxon>Rhabditida</taxon>
        <taxon>Rhabditina</taxon>
        <taxon>Rhabditomorpha</taxon>
        <taxon>Rhabditoidea</taxon>
        <taxon>Rhabditidae</taxon>
        <taxon>Peloderinae</taxon>
        <taxon>Caenorhabditis</taxon>
    </lineage>
</organism>
<protein>
    <submittedName>
        <fullName evidence="1">Uncharacterized protein</fullName>
    </submittedName>
</protein>
<evidence type="ECO:0000313" key="2">
    <source>
        <dbReference type="Proteomes" id="UP000008068"/>
    </source>
</evidence>
<dbReference type="EMBL" id="GL379879">
    <property type="protein sequence ID" value="EGT59980.1"/>
    <property type="molecule type" value="Genomic_DNA"/>
</dbReference>
<dbReference type="Proteomes" id="UP000008068">
    <property type="component" value="Unassembled WGS sequence"/>
</dbReference>
<sequence>MTKMQSGRSVKKVKNIDIIRTCRSRQEEYHIENNPTVSAPKQIISTLPISIEKLYPQEQWHQNSDEDNET</sequence>
<dbReference type="AlphaFoldDB" id="G0NGB0"/>
<name>G0NGB0_CAEBE</name>
<proteinExistence type="predicted"/>
<dbReference type="InParanoid" id="G0NGB0"/>
<evidence type="ECO:0000313" key="1">
    <source>
        <dbReference type="EMBL" id="EGT59980.1"/>
    </source>
</evidence>